<feature type="domain" description="PilZ" evidence="1">
    <location>
        <begin position="12"/>
        <end position="86"/>
    </location>
</feature>
<sequence>MEELSLGFTDIKELYRSYMPYLKNGGLFVRTSRQYKMGQSLALNVTLPDALEPMVVSGKVAWITPPGSQSSSPAGIGVAFIDDKAQLGPRIEKLLGGLQNSAEATYTI</sequence>
<gene>
    <name evidence="2" type="ORF">SAMN05660691_02414</name>
</gene>
<proteinExistence type="predicted"/>
<dbReference type="AlphaFoldDB" id="A0A1H6M2Y7"/>
<dbReference type="Pfam" id="PF07238">
    <property type="entry name" value="PilZ"/>
    <property type="match status" value="1"/>
</dbReference>
<evidence type="ECO:0000313" key="3">
    <source>
        <dbReference type="Proteomes" id="UP000199371"/>
    </source>
</evidence>
<dbReference type="InterPro" id="IPR009875">
    <property type="entry name" value="PilZ_domain"/>
</dbReference>
<dbReference type="STRING" id="173990.SAMN05660691_02414"/>
<accession>A0A1H6M2Y7</accession>
<organism evidence="2 3">
    <name type="scientific">Rheinheimera pacifica</name>
    <dbReference type="NCBI Taxonomy" id="173990"/>
    <lineage>
        <taxon>Bacteria</taxon>
        <taxon>Pseudomonadati</taxon>
        <taxon>Pseudomonadota</taxon>
        <taxon>Gammaproteobacteria</taxon>
        <taxon>Chromatiales</taxon>
        <taxon>Chromatiaceae</taxon>
        <taxon>Rheinheimera</taxon>
    </lineage>
</organism>
<dbReference type="GO" id="GO:0035438">
    <property type="term" value="F:cyclic-di-GMP binding"/>
    <property type="evidence" value="ECO:0007669"/>
    <property type="project" value="InterPro"/>
</dbReference>
<dbReference type="Proteomes" id="UP000199371">
    <property type="component" value="Unassembled WGS sequence"/>
</dbReference>
<dbReference type="RefSeq" id="WP_092793574.1">
    <property type="nucleotide sequence ID" value="NZ_DASWWU010000011.1"/>
</dbReference>
<dbReference type="Gene3D" id="2.40.10.220">
    <property type="entry name" value="predicted glycosyltransferase like domains"/>
    <property type="match status" value="1"/>
</dbReference>
<evidence type="ECO:0000259" key="1">
    <source>
        <dbReference type="Pfam" id="PF07238"/>
    </source>
</evidence>
<protein>
    <submittedName>
        <fullName evidence="2">Type IV pilus assembly protein PilZ</fullName>
    </submittedName>
</protein>
<evidence type="ECO:0000313" key="2">
    <source>
        <dbReference type="EMBL" id="SEH95548.1"/>
    </source>
</evidence>
<keyword evidence="3" id="KW-1185">Reference proteome</keyword>
<dbReference type="OrthoDB" id="5296245at2"/>
<name>A0A1H6M2Y7_9GAMM</name>
<dbReference type="EMBL" id="FNXF01000008">
    <property type="protein sequence ID" value="SEH95548.1"/>
    <property type="molecule type" value="Genomic_DNA"/>
</dbReference>
<reference evidence="3" key="1">
    <citation type="submission" date="2016-10" db="EMBL/GenBank/DDBJ databases">
        <authorList>
            <person name="Varghese N."/>
            <person name="Submissions S."/>
        </authorList>
    </citation>
    <scope>NUCLEOTIDE SEQUENCE [LARGE SCALE GENOMIC DNA]</scope>
    <source>
        <strain evidence="3">DSM 17616</strain>
    </source>
</reference>